<dbReference type="NCBIfam" id="TIGR02167">
    <property type="entry name" value="Liste_lipo_26"/>
    <property type="match status" value="1"/>
</dbReference>
<feature type="signal peptide" evidence="1">
    <location>
        <begin position="1"/>
        <end position="28"/>
    </location>
</feature>
<reference evidence="2" key="1">
    <citation type="submission" date="2021-01" db="EMBL/GenBank/DDBJ databases">
        <authorList>
            <person name="Corre E."/>
            <person name="Pelletier E."/>
            <person name="Niang G."/>
            <person name="Scheremetjew M."/>
            <person name="Finn R."/>
            <person name="Kale V."/>
            <person name="Holt S."/>
            <person name="Cochrane G."/>
            <person name="Meng A."/>
            <person name="Brown T."/>
            <person name="Cohen L."/>
        </authorList>
    </citation>
    <scope>NUCLEOTIDE SEQUENCE</scope>
    <source>
        <strain evidence="2">CCAP1064/1</strain>
    </source>
</reference>
<dbReference type="Pfam" id="PF03382">
    <property type="entry name" value="DUF285"/>
    <property type="match status" value="1"/>
</dbReference>
<feature type="chain" id="PRO_5031095533" evidence="1">
    <location>
        <begin position="29"/>
        <end position="155"/>
    </location>
</feature>
<dbReference type="AlphaFoldDB" id="A0A7S0C716"/>
<evidence type="ECO:0000313" key="2">
    <source>
        <dbReference type="EMBL" id="CAD8414856.1"/>
    </source>
</evidence>
<proteinExistence type="predicted"/>
<name>A0A7S0C716_9STRA</name>
<gene>
    <name evidence="2" type="ORF">PINE0816_LOCUS10990</name>
</gene>
<dbReference type="InterPro" id="IPR011889">
    <property type="entry name" value="Liste_lipo_26"/>
</dbReference>
<organism evidence="2">
    <name type="scientific">Proboscia inermis</name>
    <dbReference type="NCBI Taxonomy" id="420281"/>
    <lineage>
        <taxon>Eukaryota</taxon>
        <taxon>Sar</taxon>
        <taxon>Stramenopiles</taxon>
        <taxon>Ochrophyta</taxon>
        <taxon>Bacillariophyta</taxon>
        <taxon>Coscinodiscophyceae</taxon>
        <taxon>Rhizosoleniophycidae</taxon>
        <taxon>Rhizosoleniales</taxon>
        <taxon>Rhizosoleniaceae</taxon>
        <taxon>Proboscia</taxon>
    </lineage>
</organism>
<dbReference type="EMBL" id="HBEL01023465">
    <property type="protein sequence ID" value="CAD8414856.1"/>
    <property type="molecule type" value="Transcribed_RNA"/>
</dbReference>
<keyword evidence="1" id="KW-0732">Signal</keyword>
<evidence type="ECO:0000256" key="1">
    <source>
        <dbReference type="SAM" id="SignalP"/>
    </source>
</evidence>
<accession>A0A7S0C716</accession>
<dbReference type="InterPro" id="IPR005046">
    <property type="entry name" value="DUF285"/>
</dbReference>
<protein>
    <submittedName>
        <fullName evidence="2">Uncharacterized protein</fullName>
    </submittedName>
</protein>
<sequence>MPFNASPCNIFMLRLLIAVCALFQCAQGEDQLTRLYSERNPKHADIVTVNIRKAVIEYVLDEEYAVKRYGPIESWDTSEVTDMSYLFFHGRCSENSLIDICIKRLKNFDEDISAWDVSSVSDMSKGKIQTCVKEFMAMFNLKIKCALMFLIGSGN</sequence>